<dbReference type="EMBL" id="BMHC01000012">
    <property type="protein sequence ID" value="GGI28282.1"/>
    <property type="molecule type" value="Genomic_DNA"/>
</dbReference>
<proteinExistence type="predicted"/>
<dbReference type="AlphaFoldDB" id="A0AA88B9X5"/>
<accession>A0AA88B9X5</accession>
<reference evidence="1" key="2">
    <citation type="submission" date="2022-12" db="EMBL/GenBank/DDBJ databases">
        <authorList>
            <person name="Sun Q."/>
            <person name="Zhou Y."/>
        </authorList>
    </citation>
    <scope>NUCLEOTIDE SEQUENCE</scope>
    <source>
        <strain evidence="1">CGMCC 1.15034</strain>
    </source>
</reference>
<organism evidence="1 2">
    <name type="scientific">Bradyrhizobium guangdongense</name>
    <dbReference type="NCBI Taxonomy" id="1325090"/>
    <lineage>
        <taxon>Bacteria</taxon>
        <taxon>Pseudomonadati</taxon>
        <taxon>Pseudomonadota</taxon>
        <taxon>Alphaproteobacteria</taxon>
        <taxon>Hyphomicrobiales</taxon>
        <taxon>Nitrobacteraceae</taxon>
        <taxon>Bradyrhizobium</taxon>
    </lineage>
</organism>
<reference evidence="1" key="1">
    <citation type="journal article" date="2014" name="Int. J. Syst. Evol. Microbiol.">
        <title>Complete genome sequence of Corynebacterium casei LMG S-19264T (=DSM 44701T), isolated from a smear-ripened cheese.</title>
        <authorList>
            <consortium name="US DOE Joint Genome Institute (JGI-PGF)"/>
            <person name="Walter F."/>
            <person name="Albersmeier A."/>
            <person name="Kalinowski J."/>
            <person name="Ruckert C."/>
        </authorList>
    </citation>
    <scope>NUCLEOTIDE SEQUENCE</scope>
    <source>
        <strain evidence="1">CGMCC 1.15034</strain>
    </source>
</reference>
<evidence type="ECO:0000313" key="2">
    <source>
        <dbReference type="Proteomes" id="UP000625079"/>
    </source>
</evidence>
<sequence>MPLRDQLKIRDSSAASIVGVKVAPMPVRCFAAAGATARPRSGFFSPALPMHPIPEYGDTLSGQPVNHAQFGGLILPQRAMRAAILSALGRSEVGGVISCAQQQDISANYHLAC</sequence>
<name>A0AA88B9X5_9BRAD</name>
<dbReference type="Proteomes" id="UP000625079">
    <property type="component" value="Unassembled WGS sequence"/>
</dbReference>
<gene>
    <name evidence="1" type="ORF">GCM10010987_48610</name>
</gene>
<protein>
    <submittedName>
        <fullName evidence="1">Uncharacterized protein</fullName>
    </submittedName>
</protein>
<comment type="caution">
    <text evidence="1">The sequence shown here is derived from an EMBL/GenBank/DDBJ whole genome shotgun (WGS) entry which is preliminary data.</text>
</comment>
<evidence type="ECO:0000313" key="1">
    <source>
        <dbReference type="EMBL" id="GGI28282.1"/>
    </source>
</evidence>